<dbReference type="AlphaFoldDB" id="A0ABC8SHS9"/>
<evidence type="ECO:0000313" key="2">
    <source>
        <dbReference type="Proteomes" id="UP001642360"/>
    </source>
</evidence>
<accession>A0ABC8SHS9</accession>
<evidence type="ECO:0000313" key="1">
    <source>
        <dbReference type="EMBL" id="CAK9156754.1"/>
    </source>
</evidence>
<reference evidence="1 2" key="1">
    <citation type="submission" date="2024-02" db="EMBL/GenBank/DDBJ databases">
        <authorList>
            <person name="Vignale AGUSTIN F."/>
            <person name="Sosa J E."/>
            <person name="Modenutti C."/>
        </authorList>
    </citation>
    <scope>NUCLEOTIDE SEQUENCE [LARGE SCALE GENOMIC DNA]</scope>
</reference>
<sequence>MDLESNIKGLLSEISDQKKKDDEYSHLNLMDNELNFTGVENFVNADEARNFVGSNGCRAKIDDDKRSVDEVKDDVALISNVVKKDESNRKRKREVHFGVLDWVTMVAKDPCDPAIESLPELSKWKYYGNELVWKQVLLVREAMLLTRSSDSSAEQSIWEEQTSLKPLFLIVPLVRSYVDMTKSVKLVL</sequence>
<organism evidence="1 2">
    <name type="scientific">Ilex paraguariensis</name>
    <name type="common">yerba mate</name>
    <dbReference type="NCBI Taxonomy" id="185542"/>
    <lineage>
        <taxon>Eukaryota</taxon>
        <taxon>Viridiplantae</taxon>
        <taxon>Streptophyta</taxon>
        <taxon>Embryophyta</taxon>
        <taxon>Tracheophyta</taxon>
        <taxon>Spermatophyta</taxon>
        <taxon>Magnoliopsida</taxon>
        <taxon>eudicotyledons</taxon>
        <taxon>Gunneridae</taxon>
        <taxon>Pentapetalae</taxon>
        <taxon>asterids</taxon>
        <taxon>campanulids</taxon>
        <taxon>Aquifoliales</taxon>
        <taxon>Aquifoliaceae</taxon>
        <taxon>Ilex</taxon>
    </lineage>
</organism>
<dbReference type="Proteomes" id="UP001642360">
    <property type="component" value="Unassembled WGS sequence"/>
</dbReference>
<proteinExistence type="predicted"/>
<protein>
    <submittedName>
        <fullName evidence="1">Uncharacterized protein</fullName>
    </submittedName>
</protein>
<dbReference type="EMBL" id="CAUOFW020002903">
    <property type="protein sequence ID" value="CAK9156754.1"/>
    <property type="molecule type" value="Genomic_DNA"/>
</dbReference>
<gene>
    <name evidence="1" type="ORF">ILEXP_LOCUS25303</name>
</gene>
<name>A0ABC8SHS9_9AQUA</name>
<keyword evidence="2" id="KW-1185">Reference proteome</keyword>
<comment type="caution">
    <text evidence="1">The sequence shown here is derived from an EMBL/GenBank/DDBJ whole genome shotgun (WGS) entry which is preliminary data.</text>
</comment>